<feature type="domain" description="Tox-PL" evidence="2">
    <location>
        <begin position="121"/>
        <end position="231"/>
    </location>
</feature>
<dbReference type="RefSeq" id="WP_093259430.1">
    <property type="nucleotide sequence ID" value="NZ_FNKK01000002.1"/>
</dbReference>
<dbReference type="OrthoDB" id="4554584at2"/>
<feature type="region of interest" description="Disordered" evidence="1">
    <location>
        <begin position="40"/>
        <end position="78"/>
    </location>
</feature>
<reference evidence="3 4" key="1">
    <citation type="submission" date="2016-10" db="EMBL/GenBank/DDBJ databases">
        <authorList>
            <person name="de Groot N.N."/>
        </authorList>
    </citation>
    <scope>NUCLEOTIDE SEQUENCE [LARGE SCALE GENOMIC DNA]</scope>
    <source>
        <strain evidence="3 4">DSM 43794</strain>
    </source>
</reference>
<proteinExistence type="predicted"/>
<evidence type="ECO:0000313" key="4">
    <source>
        <dbReference type="Proteomes" id="UP000217103"/>
    </source>
</evidence>
<dbReference type="Pfam" id="PF15644">
    <property type="entry name" value="Gln_amidase"/>
    <property type="match status" value="1"/>
</dbReference>
<evidence type="ECO:0000259" key="2">
    <source>
        <dbReference type="Pfam" id="PF15644"/>
    </source>
</evidence>
<dbReference type="AlphaFoldDB" id="A0A1H1F5S6"/>
<evidence type="ECO:0000256" key="1">
    <source>
        <dbReference type="SAM" id="MobiDB-lite"/>
    </source>
</evidence>
<evidence type="ECO:0000313" key="3">
    <source>
        <dbReference type="EMBL" id="SDQ96139.1"/>
    </source>
</evidence>
<gene>
    <name evidence="3" type="ORF">SAMN04489764_2796</name>
</gene>
<keyword evidence="4" id="KW-1185">Reference proteome</keyword>
<dbReference type="InterPro" id="IPR028908">
    <property type="entry name" value="Tox-PL_dom"/>
</dbReference>
<feature type="region of interest" description="Disordered" evidence="1">
    <location>
        <begin position="1"/>
        <end position="24"/>
    </location>
</feature>
<accession>A0A1H1F5S6</accession>
<dbReference type="EMBL" id="FNKK01000002">
    <property type="protein sequence ID" value="SDQ96139.1"/>
    <property type="molecule type" value="Genomic_DNA"/>
</dbReference>
<organism evidence="3 4">
    <name type="scientific">Thermostaphylospora chromogena</name>
    <dbReference type="NCBI Taxonomy" id="35622"/>
    <lineage>
        <taxon>Bacteria</taxon>
        <taxon>Bacillati</taxon>
        <taxon>Actinomycetota</taxon>
        <taxon>Actinomycetes</taxon>
        <taxon>Streptosporangiales</taxon>
        <taxon>Thermomonosporaceae</taxon>
        <taxon>Thermostaphylospora</taxon>
    </lineage>
</organism>
<dbReference type="Proteomes" id="UP000217103">
    <property type="component" value="Unassembled WGS sequence"/>
</dbReference>
<name>A0A1H1F5S6_9ACTN</name>
<sequence>MFRDPPTRGRRRAPWGERDGEYNPRVASCGRRWRDYEEAAGTDAAGSDWFDRADRPPPLAEARPYGMPGGLARPDPRAQRDIMRAVPIGPTGRHARFPDPRGTWIRLINAGGPTGDPFRATNAMDCALAVLSTWHGEPVVAAPRQPEYDRIGRPLLTGEAGGVARAERWLGRRFEFVGRGRAAYTPIAERLRKSGHGASAVLVNRWHGGGGHAWNAVNSRDEVIWIDAQRGYMAMEPPYEAVDAVFCVLVDREGRDG</sequence>
<protein>
    <submittedName>
        <fullName evidence="3">Papain fold toxin 1, glutamine deamidase</fullName>
    </submittedName>
</protein>
<dbReference type="STRING" id="35622.SAMN04489764_2796"/>